<comment type="caution">
    <text evidence="2">The sequence shown here is derived from an EMBL/GenBank/DDBJ whole genome shotgun (WGS) entry which is preliminary data.</text>
</comment>
<evidence type="ECO:0000313" key="2">
    <source>
        <dbReference type="EMBL" id="MBB3905696.1"/>
    </source>
</evidence>
<dbReference type="Proteomes" id="UP001156881">
    <property type="component" value="Unassembled WGS sequence"/>
</dbReference>
<reference evidence="4" key="2">
    <citation type="journal article" date="2019" name="Int. J. Syst. Evol. Microbiol.">
        <title>The Global Catalogue of Microorganisms (GCM) 10K type strain sequencing project: providing services to taxonomists for standard genome sequencing and annotation.</title>
        <authorList>
            <consortium name="The Broad Institute Genomics Platform"/>
            <consortium name="The Broad Institute Genome Sequencing Center for Infectious Disease"/>
            <person name="Wu L."/>
            <person name="Ma J."/>
        </authorList>
    </citation>
    <scope>NUCLEOTIDE SEQUENCE [LARGE SCALE GENOMIC DNA]</scope>
    <source>
        <strain evidence="4">NBRC 107710</strain>
    </source>
</reference>
<reference evidence="2 3" key="3">
    <citation type="submission" date="2020-08" db="EMBL/GenBank/DDBJ databases">
        <title>Genomic Encyclopedia of Type Strains, Phase IV (KMG-IV): sequencing the most valuable type-strain genomes for metagenomic binning, comparative biology and taxonomic classification.</title>
        <authorList>
            <person name="Goeker M."/>
        </authorList>
    </citation>
    <scope>NUCLEOTIDE SEQUENCE [LARGE SCALE GENOMIC DNA]</scope>
    <source>
        <strain evidence="2 3">DSM 24105</strain>
    </source>
</reference>
<evidence type="ECO:0000313" key="1">
    <source>
        <dbReference type="EMBL" id="GLS47040.1"/>
    </source>
</evidence>
<evidence type="ECO:0000313" key="3">
    <source>
        <dbReference type="Proteomes" id="UP000517759"/>
    </source>
</evidence>
<accession>A0A7W6AN75</accession>
<gene>
    <name evidence="1" type="ORF">GCM10007884_50410</name>
    <name evidence="2" type="ORF">GGR33_005238</name>
</gene>
<proteinExistence type="predicted"/>
<evidence type="ECO:0000313" key="4">
    <source>
        <dbReference type="Proteomes" id="UP001156881"/>
    </source>
</evidence>
<protein>
    <submittedName>
        <fullName evidence="2">Uncharacterized protein</fullName>
    </submittedName>
</protein>
<reference evidence="1" key="1">
    <citation type="journal article" date="2014" name="Int. J. Syst. Evol. Microbiol.">
        <title>Complete genome of a new Firmicutes species belonging to the dominant human colonic microbiota ('Ruminococcus bicirculans') reveals two chromosomes and a selective capacity to utilize plant glucans.</title>
        <authorList>
            <consortium name="NISC Comparative Sequencing Program"/>
            <person name="Wegmann U."/>
            <person name="Louis P."/>
            <person name="Goesmann A."/>
            <person name="Henrissat B."/>
            <person name="Duncan S.H."/>
            <person name="Flint H.J."/>
        </authorList>
    </citation>
    <scope>NUCLEOTIDE SEQUENCE</scope>
    <source>
        <strain evidence="1">NBRC 107710</strain>
    </source>
</reference>
<dbReference type="EMBL" id="JACIDN010000020">
    <property type="protein sequence ID" value="MBB3905696.1"/>
    <property type="molecule type" value="Genomic_DNA"/>
</dbReference>
<dbReference type="Proteomes" id="UP000517759">
    <property type="component" value="Unassembled WGS sequence"/>
</dbReference>
<organism evidence="2 3">
    <name type="scientific">Methylobacterium brachythecii</name>
    <dbReference type="NCBI Taxonomy" id="1176177"/>
    <lineage>
        <taxon>Bacteria</taxon>
        <taxon>Pseudomonadati</taxon>
        <taxon>Pseudomonadota</taxon>
        <taxon>Alphaproteobacteria</taxon>
        <taxon>Hyphomicrobiales</taxon>
        <taxon>Methylobacteriaceae</taxon>
        <taxon>Methylobacterium</taxon>
    </lineage>
</organism>
<dbReference type="EMBL" id="BSPG01000071">
    <property type="protein sequence ID" value="GLS47040.1"/>
    <property type="molecule type" value="Genomic_DNA"/>
</dbReference>
<dbReference type="AlphaFoldDB" id="A0A7W6AN75"/>
<keyword evidence="4" id="KW-1185">Reference proteome</keyword>
<name>A0A7W6AN75_9HYPH</name>
<reference evidence="1" key="4">
    <citation type="submission" date="2023-01" db="EMBL/GenBank/DDBJ databases">
        <title>Draft genome sequence of Methylobacterium brachythecii strain NBRC 107710.</title>
        <authorList>
            <person name="Sun Q."/>
            <person name="Mori K."/>
        </authorList>
    </citation>
    <scope>NUCLEOTIDE SEQUENCE</scope>
    <source>
        <strain evidence="1">NBRC 107710</strain>
    </source>
</reference>
<dbReference type="RefSeq" id="WP_183515009.1">
    <property type="nucleotide sequence ID" value="NZ_BSPG01000071.1"/>
</dbReference>
<sequence length="67" mass="7298">MLALAASRIRSSLDSEYERLGEAARDIVTADLEVSIPFPLQGAEEALHAFLMAALVVFGGWFDLNMT</sequence>